<protein>
    <recommendedName>
        <fullName evidence="2">Chaperone DnaJ C-terminal domain-containing protein</fullName>
    </recommendedName>
</protein>
<dbReference type="GO" id="GO:0005829">
    <property type="term" value="C:cytosol"/>
    <property type="evidence" value="ECO:0007669"/>
    <property type="project" value="TreeGrafter"/>
</dbReference>
<evidence type="ECO:0000313" key="3">
    <source>
        <dbReference type="EnsemblMetazoa" id="AEPI004995-PA"/>
    </source>
</evidence>
<dbReference type="InterPro" id="IPR051339">
    <property type="entry name" value="DnaJ_subfamily_B"/>
</dbReference>
<dbReference type="STRING" id="199890.A0A182PDJ0"/>
<dbReference type="Gene3D" id="2.60.260.20">
    <property type="entry name" value="Urease metallochaperone UreE, N-terminal domain"/>
    <property type="match status" value="2"/>
</dbReference>
<dbReference type="Proteomes" id="UP000075885">
    <property type="component" value="Unassembled WGS sequence"/>
</dbReference>
<dbReference type="EnsemblMetazoa" id="AEPI004995-RA">
    <property type="protein sequence ID" value="AEPI004995-PA"/>
    <property type="gene ID" value="AEPI004995"/>
</dbReference>
<dbReference type="GO" id="GO:0006457">
    <property type="term" value="P:protein folding"/>
    <property type="evidence" value="ECO:0007669"/>
    <property type="project" value="InterPro"/>
</dbReference>
<name>A0A182PDJ0_9DIPT</name>
<dbReference type="PANTHER" id="PTHR24078">
    <property type="entry name" value="DNAJ HOMOLOG SUBFAMILY C MEMBER"/>
    <property type="match status" value="1"/>
</dbReference>
<dbReference type="InterPro" id="IPR002939">
    <property type="entry name" value="DnaJ_C"/>
</dbReference>
<evidence type="ECO:0000313" key="4">
    <source>
        <dbReference type="Proteomes" id="UP000075885"/>
    </source>
</evidence>
<dbReference type="PANTHER" id="PTHR24078:SF576">
    <property type="entry name" value="AT19485P-RELATED"/>
    <property type="match status" value="1"/>
</dbReference>
<reference evidence="4" key="1">
    <citation type="submission" date="2013-03" db="EMBL/GenBank/DDBJ databases">
        <title>The Genome Sequence of Anopheles epiroticus epiroticus2.</title>
        <authorList>
            <consortium name="The Broad Institute Genomics Platform"/>
            <person name="Neafsey D.E."/>
            <person name="Howell P."/>
            <person name="Walker B."/>
            <person name="Young S.K."/>
            <person name="Zeng Q."/>
            <person name="Gargeya S."/>
            <person name="Fitzgerald M."/>
            <person name="Haas B."/>
            <person name="Abouelleil A."/>
            <person name="Allen A.W."/>
            <person name="Alvarado L."/>
            <person name="Arachchi H.M."/>
            <person name="Berlin A.M."/>
            <person name="Chapman S.B."/>
            <person name="Gainer-Dewar J."/>
            <person name="Goldberg J."/>
            <person name="Griggs A."/>
            <person name="Gujja S."/>
            <person name="Hansen M."/>
            <person name="Howarth C."/>
            <person name="Imamovic A."/>
            <person name="Ireland A."/>
            <person name="Larimer J."/>
            <person name="McCowan C."/>
            <person name="Murphy C."/>
            <person name="Pearson M."/>
            <person name="Poon T.W."/>
            <person name="Priest M."/>
            <person name="Roberts A."/>
            <person name="Saif S."/>
            <person name="Shea T."/>
            <person name="Sisk P."/>
            <person name="Sykes S."/>
            <person name="Wortman J."/>
            <person name="Nusbaum C."/>
            <person name="Birren B."/>
        </authorList>
    </citation>
    <scope>NUCLEOTIDE SEQUENCE [LARGE SCALE GENOMIC DNA]</scope>
    <source>
        <strain evidence="4">Epiroticus2</strain>
    </source>
</reference>
<dbReference type="Pfam" id="PF01556">
    <property type="entry name" value="DnaJ_C"/>
    <property type="match status" value="1"/>
</dbReference>
<dbReference type="FunFam" id="2.60.260.20:FF:000077">
    <property type="entry name" value="DnaJ-like protein"/>
    <property type="match status" value="1"/>
</dbReference>
<dbReference type="CDD" id="cd10747">
    <property type="entry name" value="DnaJ_C"/>
    <property type="match status" value="1"/>
</dbReference>
<keyword evidence="1" id="KW-0143">Chaperone</keyword>
<organism evidence="3 4">
    <name type="scientific">Anopheles epiroticus</name>
    <dbReference type="NCBI Taxonomy" id="199890"/>
    <lineage>
        <taxon>Eukaryota</taxon>
        <taxon>Metazoa</taxon>
        <taxon>Ecdysozoa</taxon>
        <taxon>Arthropoda</taxon>
        <taxon>Hexapoda</taxon>
        <taxon>Insecta</taxon>
        <taxon>Pterygota</taxon>
        <taxon>Neoptera</taxon>
        <taxon>Endopterygota</taxon>
        <taxon>Diptera</taxon>
        <taxon>Nematocera</taxon>
        <taxon>Culicoidea</taxon>
        <taxon>Culicidae</taxon>
        <taxon>Anophelinae</taxon>
        <taxon>Anopheles</taxon>
    </lineage>
</organism>
<dbReference type="GO" id="GO:0051087">
    <property type="term" value="F:protein-folding chaperone binding"/>
    <property type="evidence" value="ECO:0007669"/>
    <property type="project" value="TreeGrafter"/>
</dbReference>
<proteinExistence type="predicted"/>
<evidence type="ECO:0000259" key="2">
    <source>
        <dbReference type="Pfam" id="PF01556"/>
    </source>
</evidence>
<evidence type="ECO:0000256" key="1">
    <source>
        <dbReference type="ARBA" id="ARBA00023186"/>
    </source>
</evidence>
<dbReference type="VEuPathDB" id="VectorBase:AEPI004995"/>
<accession>A0A182PDJ0</accession>
<dbReference type="InterPro" id="IPR008971">
    <property type="entry name" value="HSP40/DnaJ_pept-bd"/>
</dbReference>
<sequence>MSLWQNLLNLDLYAVLGVERHATTIEILTATSIFLESMLQQPPPIPPAQWPHQDIRPNCPKLPNQPSQPTPVQRNVYVHYSVTLEEIFRGDTKQCVYQRWVNSAGTSQLVDGTVSFHLKPSMHSGTIIKFCGLGNEIDGATGDLVLVFKQYQHPSYGRVGDDLVVMCFLPLTVPLLGGAAEVKGIDGKRIRVWIAEPFPPIPPLVKRIEGEGMPTANGGRGALVIHFYVQFPHVPSHLRDETDKLLARIQNAPSEDGNN</sequence>
<dbReference type="AlphaFoldDB" id="A0A182PDJ0"/>
<dbReference type="SUPFAM" id="SSF49493">
    <property type="entry name" value="HSP40/DnaJ peptide-binding domain"/>
    <property type="match status" value="2"/>
</dbReference>
<dbReference type="GO" id="GO:0051082">
    <property type="term" value="F:unfolded protein binding"/>
    <property type="evidence" value="ECO:0007669"/>
    <property type="project" value="InterPro"/>
</dbReference>
<feature type="domain" description="Chaperone DnaJ C-terminal" evidence="2">
    <location>
        <begin position="78"/>
        <end position="232"/>
    </location>
</feature>
<reference evidence="3" key="2">
    <citation type="submission" date="2020-05" db="UniProtKB">
        <authorList>
            <consortium name="EnsemblMetazoa"/>
        </authorList>
    </citation>
    <scope>IDENTIFICATION</scope>
    <source>
        <strain evidence="3">Epiroticus2</strain>
    </source>
</reference>
<keyword evidence="4" id="KW-1185">Reference proteome</keyword>